<name>A0A1E5G1L7_9FIRM</name>
<dbReference type="RefSeq" id="WP_069643346.1">
    <property type="nucleotide sequence ID" value="NZ_MIJE01000030.1"/>
</dbReference>
<evidence type="ECO:0000256" key="2">
    <source>
        <dbReference type="SAM" id="SignalP"/>
    </source>
</evidence>
<proteinExistence type="predicted"/>
<accession>A0A1E5G1L7</accession>
<dbReference type="AlphaFoldDB" id="A0A1E5G1L7"/>
<comment type="caution">
    <text evidence="3">The sequence shown here is derived from an EMBL/GenBank/DDBJ whole genome shotgun (WGS) entry which is preliminary data.</text>
</comment>
<keyword evidence="4" id="KW-1185">Reference proteome</keyword>
<dbReference type="EMBL" id="MIJE01000030">
    <property type="protein sequence ID" value="OEF96763.1"/>
    <property type="molecule type" value="Genomic_DNA"/>
</dbReference>
<dbReference type="PROSITE" id="PS51257">
    <property type="entry name" value="PROKAR_LIPOPROTEIN"/>
    <property type="match status" value="1"/>
</dbReference>
<dbReference type="OrthoDB" id="2381329at2"/>
<dbReference type="Proteomes" id="UP000094296">
    <property type="component" value="Unassembled WGS sequence"/>
</dbReference>
<gene>
    <name evidence="3" type="ORF">BHF68_06745</name>
</gene>
<evidence type="ECO:0000256" key="1">
    <source>
        <dbReference type="SAM" id="MobiDB-lite"/>
    </source>
</evidence>
<dbReference type="InterPro" id="IPR019076">
    <property type="entry name" value="Spore_lipoprot_YhcN/YlaJ-like"/>
</dbReference>
<dbReference type="Pfam" id="PF09580">
    <property type="entry name" value="Spore_YhcN_YlaJ"/>
    <property type="match status" value="1"/>
</dbReference>
<evidence type="ECO:0008006" key="5">
    <source>
        <dbReference type="Google" id="ProtNLM"/>
    </source>
</evidence>
<reference evidence="3 4" key="1">
    <citation type="submission" date="2016-09" db="EMBL/GenBank/DDBJ databases">
        <title>Draft genome sequence for the type strain of Desulfuribacillus alkaliarsenatis AHT28, an obligately anaerobic, sulfidogenic bacterium isolated from Russian soda lake sediments.</title>
        <authorList>
            <person name="Abin C.A."/>
            <person name="Hollibaugh J.T."/>
        </authorList>
    </citation>
    <scope>NUCLEOTIDE SEQUENCE [LARGE SCALE GENOMIC DNA]</scope>
    <source>
        <strain evidence="3 4">AHT28</strain>
    </source>
</reference>
<feature type="signal peptide" evidence="2">
    <location>
        <begin position="1"/>
        <end position="25"/>
    </location>
</feature>
<feature type="region of interest" description="Disordered" evidence="1">
    <location>
        <begin position="245"/>
        <end position="269"/>
    </location>
</feature>
<sequence>MKISRIILLSLLVVAVVVASFGCQAAQRPEPARYDRAQDGVGGPLAEFDRVADRDRNMGPGFDWDFHGVQDSERYRAETIRNGTLGGGFNNLGLRDNADLMDGGIGRGGAEQDMTRRLEHRVEQIAGVRDATVVVEGDTVYVGLDMDRNAGMQHQGARNDLGMQGVQNNRQAQFGRTGQNQIGQAGDAQQIKEKVRQLVNQETQFRNVVVSEDPGFTRELGGIANEIRTGRPVADFGDALRDLGRALTPAPGGAGMGPAAPGPSPVRTR</sequence>
<evidence type="ECO:0000313" key="3">
    <source>
        <dbReference type="EMBL" id="OEF96763.1"/>
    </source>
</evidence>
<dbReference type="STRING" id="766136.BHF68_06745"/>
<feature type="compositionally biased region" description="Pro residues" evidence="1">
    <location>
        <begin position="260"/>
        <end position="269"/>
    </location>
</feature>
<evidence type="ECO:0000313" key="4">
    <source>
        <dbReference type="Proteomes" id="UP000094296"/>
    </source>
</evidence>
<feature type="chain" id="PRO_5009176979" description="Sporulation protein" evidence="2">
    <location>
        <begin position="26"/>
        <end position="269"/>
    </location>
</feature>
<keyword evidence="2" id="KW-0732">Signal</keyword>
<organism evidence="3 4">
    <name type="scientific">Desulfuribacillus alkaliarsenatis</name>
    <dbReference type="NCBI Taxonomy" id="766136"/>
    <lineage>
        <taxon>Bacteria</taxon>
        <taxon>Bacillati</taxon>
        <taxon>Bacillota</taxon>
        <taxon>Desulfuribacillia</taxon>
        <taxon>Desulfuribacillales</taxon>
        <taxon>Desulfuribacillaceae</taxon>
        <taxon>Desulfuribacillus</taxon>
    </lineage>
</organism>
<protein>
    <recommendedName>
        <fullName evidence="5">Sporulation protein</fullName>
    </recommendedName>
</protein>